<dbReference type="Proteomes" id="UP000269097">
    <property type="component" value="Chromosome"/>
</dbReference>
<proteinExistence type="predicted"/>
<organism evidence="1 2">
    <name type="scientific">Cohnella candidum</name>
    <dbReference type="NCBI Taxonomy" id="2674991"/>
    <lineage>
        <taxon>Bacteria</taxon>
        <taxon>Bacillati</taxon>
        <taxon>Bacillota</taxon>
        <taxon>Bacilli</taxon>
        <taxon>Bacillales</taxon>
        <taxon>Paenibacillaceae</taxon>
        <taxon>Cohnella</taxon>
    </lineage>
</organism>
<keyword evidence="2" id="KW-1185">Reference proteome</keyword>
<dbReference type="InterPro" id="IPR025622">
    <property type="entry name" value="YqzE"/>
</dbReference>
<dbReference type="EMBL" id="CP033433">
    <property type="protein sequence ID" value="AYQ73085.1"/>
    <property type="molecule type" value="Genomic_DNA"/>
</dbReference>
<accession>A0A3G3JXW5</accession>
<dbReference type="KEGG" id="coh:EAV92_11210"/>
<gene>
    <name evidence="1" type="ORF">EAV92_11210</name>
</gene>
<dbReference type="AlphaFoldDB" id="A0A3G3JXW5"/>
<dbReference type="RefSeq" id="WP_123041167.1">
    <property type="nucleotide sequence ID" value="NZ_CP033433.1"/>
</dbReference>
<dbReference type="Pfam" id="PF14038">
    <property type="entry name" value="YqzE"/>
    <property type="match status" value="1"/>
</dbReference>
<evidence type="ECO:0000313" key="2">
    <source>
        <dbReference type="Proteomes" id="UP000269097"/>
    </source>
</evidence>
<sequence length="80" mass="9523">MSDGADYLKYVTERVVSYWETPKTPEIRRERRQKREPWVSRWFGQLLPVGLGIWWNGRKAAHSGSEMQDMHNLTEHADYS</sequence>
<name>A0A3G3JXW5_9BACL</name>
<reference evidence="1 2" key="1">
    <citation type="submission" date="2018-10" db="EMBL/GenBank/DDBJ databases">
        <title>Genome Sequence of Cohnella sp.</title>
        <authorList>
            <person name="Srinivasan S."/>
            <person name="Kim M.K."/>
        </authorList>
    </citation>
    <scope>NUCLEOTIDE SEQUENCE [LARGE SCALE GENOMIC DNA]</scope>
    <source>
        <strain evidence="1 2">18JY8-7</strain>
    </source>
</reference>
<protein>
    <submittedName>
        <fullName evidence="1">YqzE family protein</fullName>
    </submittedName>
</protein>
<evidence type="ECO:0000313" key="1">
    <source>
        <dbReference type="EMBL" id="AYQ73085.1"/>
    </source>
</evidence>